<dbReference type="Gene3D" id="1.10.1660.10">
    <property type="match status" value="1"/>
</dbReference>
<gene>
    <name evidence="6" type="ORF">MACH26_02400</name>
</gene>
<accession>A0AA48HG54</accession>
<evidence type="ECO:0000256" key="2">
    <source>
        <dbReference type="ARBA" id="ARBA00023125"/>
    </source>
</evidence>
<dbReference type="GO" id="GO:0003677">
    <property type="term" value="F:DNA binding"/>
    <property type="evidence" value="ECO:0007669"/>
    <property type="project" value="UniProtKB-KW"/>
</dbReference>
<dbReference type="RefSeq" id="WP_338290540.1">
    <property type="nucleotide sequence ID" value="NZ_AP027272.1"/>
</dbReference>
<dbReference type="InterPro" id="IPR009061">
    <property type="entry name" value="DNA-bd_dom_put_sf"/>
</dbReference>
<evidence type="ECO:0000256" key="3">
    <source>
        <dbReference type="ARBA" id="ARBA00023163"/>
    </source>
</evidence>
<dbReference type="InterPro" id="IPR000551">
    <property type="entry name" value="MerR-type_HTH_dom"/>
</dbReference>
<dbReference type="PRINTS" id="PR00040">
    <property type="entry name" value="HTHMERR"/>
</dbReference>
<feature type="domain" description="HTH merR-type" evidence="5">
    <location>
        <begin position="1"/>
        <end position="69"/>
    </location>
</feature>
<evidence type="ECO:0000313" key="7">
    <source>
        <dbReference type="Proteomes" id="UP001333710"/>
    </source>
</evidence>
<name>A0AA48HG54_9ALTE</name>
<dbReference type="AlphaFoldDB" id="A0AA48HG54"/>
<protein>
    <submittedName>
        <fullName evidence="6">Transcriptional regulator</fullName>
    </submittedName>
</protein>
<dbReference type="PROSITE" id="PS50937">
    <property type="entry name" value="HTH_MERR_2"/>
    <property type="match status" value="1"/>
</dbReference>
<organism evidence="6 7">
    <name type="scientific">Planctobacterium marinum</name>
    <dbReference type="NCBI Taxonomy" id="1631968"/>
    <lineage>
        <taxon>Bacteria</taxon>
        <taxon>Pseudomonadati</taxon>
        <taxon>Pseudomonadota</taxon>
        <taxon>Gammaproteobacteria</taxon>
        <taxon>Alteromonadales</taxon>
        <taxon>Alteromonadaceae</taxon>
        <taxon>Planctobacterium</taxon>
    </lineage>
</organism>
<reference evidence="6" key="1">
    <citation type="submission" date="2023-01" db="EMBL/GenBank/DDBJ databases">
        <title>Complete genome sequence of Planctobacterium marinum strain Dej080120_11.</title>
        <authorList>
            <person name="Ueki S."/>
            <person name="Maruyama F."/>
        </authorList>
    </citation>
    <scope>NUCLEOTIDE SEQUENCE</scope>
    <source>
        <strain evidence="6">Dej080120_11</strain>
    </source>
</reference>
<dbReference type="SUPFAM" id="SSF46955">
    <property type="entry name" value="Putative DNA-binding domain"/>
    <property type="match status" value="1"/>
</dbReference>
<dbReference type="Proteomes" id="UP001333710">
    <property type="component" value="Chromosome"/>
</dbReference>
<keyword evidence="2" id="KW-0238">DNA-binding</keyword>
<dbReference type="InterPro" id="IPR015358">
    <property type="entry name" value="Tscrpt_reg_MerR_DNA-bd"/>
</dbReference>
<dbReference type="GO" id="GO:0003700">
    <property type="term" value="F:DNA-binding transcription factor activity"/>
    <property type="evidence" value="ECO:0007669"/>
    <property type="project" value="InterPro"/>
</dbReference>
<dbReference type="SMART" id="SM00422">
    <property type="entry name" value="HTH_MERR"/>
    <property type="match status" value="1"/>
</dbReference>
<proteinExistence type="predicted"/>
<dbReference type="PANTHER" id="PTHR30204">
    <property type="entry name" value="REDOX-CYCLING DRUG-SENSING TRANSCRIPTIONAL ACTIVATOR SOXR"/>
    <property type="match status" value="1"/>
</dbReference>
<feature type="coiled-coil region" evidence="4">
    <location>
        <begin position="82"/>
        <end position="113"/>
    </location>
</feature>
<keyword evidence="3" id="KW-0804">Transcription</keyword>
<dbReference type="EMBL" id="AP027272">
    <property type="protein sequence ID" value="BDX04719.1"/>
    <property type="molecule type" value="Genomic_DNA"/>
</dbReference>
<evidence type="ECO:0000313" key="6">
    <source>
        <dbReference type="EMBL" id="BDX04719.1"/>
    </source>
</evidence>
<dbReference type="Pfam" id="PF09278">
    <property type="entry name" value="MerR-DNA-bind"/>
    <property type="match status" value="1"/>
</dbReference>
<evidence type="ECO:0000256" key="1">
    <source>
        <dbReference type="ARBA" id="ARBA00023015"/>
    </source>
</evidence>
<keyword evidence="7" id="KW-1185">Reference proteome</keyword>
<dbReference type="PROSITE" id="PS00552">
    <property type="entry name" value="HTH_MERR_1"/>
    <property type="match status" value="1"/>
</dbReference>
<dbReference type="KEGG" id="pmaw:MACH26_02400"/>
<dbReference type="Pfam" id="PF00376">
    <property type="entry name" value="MerR"/>
    <property type="match status" value="1"/>
</dbReference>
<evidence type="ECO:0000259" key="5">
    <source>
        <dbReference type="PROSITE" id="PS50937"/>
    </source>
</evidence>
<dbReference type="PANTHER" id="PTHR30204:SF94">
    <property type="entry name" value="HEAVY METAL-DEPENDENT TRANSCRIPTIONAL REGULATOR HI_0293-RELATED"/>
    <property type="match status" value="1"/>
</dbReference>
<keyword evidence="1" id="KW-0805">Transcription regulation</keyword>
<keyword evidence="4" id="KW-0175">Coiled coil</keyword>
<dbReference type="InterPro" id="IPR047057">
    <property type="entry name" value="MerR_fam"/>
</dbReference>
<evidence type="ECO:0000256" key="4">
    <source>
        <dbReference type="SAM" id="Coils"/>
    </source>
</evidence>
<sequence length="134" mass="15255">MKIGELAQVTGVAASTIRFYEKQGLLPKVPRTSSGYRQYDDKVKARLDCIRLGQKLGFSLEELPKLLSQEENLDHEMMITRLASKQQELADLIAKLSHQKNQIEQLKQQLNTTWQLGQCMSAEQINVLLQQADL</sequence>